<sequence>MDKFLEQFSLNAEDSFSPYNYVAYILLCAALLYILSVIYNKYGQSISNRAQLAKVLMIVGLTTFIIISIVKSSLALSLGLVGALSIVRFRTAIKEPEELGYFFMAIAIGLGMGANQLLPTLIGFILLMLIVVLQNKSGSASITQNLLVNLTCDTDQKTALIEKISDAISANTLQLEVKRIKHQERAIAINFLVKVTSLEDLNTINSNLIAIDPKVDVTFIDNTL</sequence>
<evidence type="ECO:0000313" key="3">
    <source>
        <dbReference type="Proteomes" id="UP001596043"/>
    </source>
</evidence>
<keyword evidence="1" id="KW-0472">Membrane</keyword>
<dbReference type="Pfam" id="PF16316">
    <property type="entry name" value="DUF4956"/>
    <property type="match status" value="1"/>
</dbReference>
<evidence type="ECO:0000313" key="2">
    <source>
        <dbReference type="EMBL" id="MFC4635168.1"/>
    </source>
</evidence>
<feature type="transmembrane region" description="Helical" evidence="1">
    <location>
        <begin position="52"/>
        <end position="81"/>
    </location>
</feature>
<accession>A0ABV9HZ22</accession>
<name>A0ABV9HZ22_9FLAO</name>
<proteinExistence type="predicted"/>
<reference evidence="3" key="1">
    <citation type="journal article" date="2019" name="Int. J. Syst. Evol. Microbiol.">
        <title>The Global Catalogue of Microorganisms (GCM) 10K type strain sequencing project: providing services to taxonomists for standard genome sequencing and annotation.</title>
        <authorList>
            <consortium name="The Broad Institute Genomics Platform"/>
            <consortium name="The Broad Institute Genome Sequencing Center for Infectious Disease"/>
            <person name="Wu L."/>
            <person name="Ma J."/>
        </authorList>
    </citation>
    <scope>NUCLEOTIDE SEQUENCE [LARGE SCALE GENOMIC DNA]</scope>
    <source>
        <strain evidence="3">YJ-61-S</strain>
    </source>
</reference>
<keyword evidence="1" id="KW-1133">Transmembrane helix</keyword>
<dbReference type="InterPro" id="IPR032531">
    <property type="entry name" value="DUF4956"/>
</dbReference>
<feature type="transmembrane region" description="Helical" evidence="1">
    <location>
        <begin position="20"/>
        <end position="40"/>
    </location>
</feature>
<keyword evidence="3" id="KW-1185">Reference proteome</keyword>
<keyword evidence="1" id="KW-0812">Transmembrane</keyword>
<protein>
    <submittedName>
        <fullName evidence="2">DUF4956 domain-containing protein</fullName>
    </submittedName>
</protein>
<dbReference type="Proteomes" id="UP001596043">
    <property type="component" value="Unassembled WGS sequence"/>
</dbReference>
<evidence type="ECO:0000256" key="1">
    <source>
        <dbReference type="SAM" id="Phobius"/>
    </source>
</evidence>
<comment type="caution">
    <text evidence="2">The sequence shown here is derived from an EMBL/GenBank/DDBJ whole genome shotgun (WGS) entry which is preliminary data.</text>
</comment>
<gene>
    <name evidence="2" type="ORF">ACFO3O_14750</name>
</gene>
<dbReference type="RefSeq" id="WP_379980126.1">
    <property type="nucleotide sequence ID" value="NZ_JBHSFV010000009.1"/>
</dbReference>
<organism evidence="2 3">
    <name type="scientific">Dokdonia ponticola</name>
    <dbReference type="NCBI Taxonomy" id="2041041"/>
    <lineage>
        <taxon>Bacteria</taxon>
        <taxon>Pseudomonadati</taxon>
        <taxon>Bacteroidota</taxon>
        <taxon>Flavobacteriia</taxon>
        <taxon>Flavobacteriales</taxon>
        <taxon>Flavobacteriaceae</taxon>
        <taxon>Dokdonia</taxon>
    </lineage>
</organism>
<feature type="transmembrane region" description="Helical" evidence="1">
    <location>
        <begin position="101"/>
        <end position="133"/>
    </location>
</feature>
<dbReference type="EMBL" id="JBHSFV010000009">
    <property type="protein sequence ID" value="MFC4635168.1"/>
    <property type="molecule type" value="Genomic_DNA"/>
</dbReference>